<dbReference type="AlphaFoldDB" id="Q3V352"/>
<reference evidence="2" key="3">
    <citation type="journal article" date="2000" name="Genome Res.">
        <title>RIKEN integrated sequence analysis (RISA) system--384-format sequencing pipeline with 384 multicapillary sequencer.</title>
        <authorList>
            <person name="Shibata K."/>
            <person name="Itoh M."/>
            <person name="Aizawa K."/>
            <person name="Nagaoka S."/>
            <person name="Sasaki N."/>
            <person name="Carninci P."/>
            <person name="Konno H."/>
            <person name="Akiyama J."/>
            <person name="Nishi K."/>
            <person name="Kitsunai T."/>
            <person name="Tashiro H."/>
            <person name="Itoh M."/>
            <person name="Sumi N."/>
            <person name="Ishii Y."/>
            <person name="Nakamura S."/>
            <person name="Hazama M."/>
            <person name="Nishine T."/>
            <person name="Harada A."/>
            <person name="Yamamoto R."/>
            <person name="Matsumoto H."/>
            <person name="Sakaguchi S."/>
            <person name="Ikegami T."/>
            <person name="Kashiwagi K."/>
            <person name="Fujiwake S."/>
            <person name="Inoue K."/>
            <person name="Togawa Y."/>
            <person name="Izawa M."/>
            <person name="Ohara E."/>
            <person name="Watahiki M."/>
            <person name="Yoneda Y."/>
            <person name="Ishikawa T."/>
            <person name="Ozawa K."/>
            <person name="Tanaka T."/>
            <person name="Matsuura S."/>
            <person name="Kawai J."/>
            <person name="Okazaki Y."/>
            <person name="Muramatsu M."/>
            <person name="Inoue Y."/>
            <person name="Kira A."/>
            <person name="Hayashizaki Y."/>
        </authorList>
    </citation>
    <scope>NUCLEOTIDE SEQUENCE</scope>
    <source>
        <strain evidence="2">C57BL/6J</strain>
        <tissue evidence="2">Cerebellum</tissue>
    </source>
</reference>
<protein>
    <submittedName>
        <fullName evidence="2">Uncharacterized protein</fullName>
    </submittedName>
</protein>
<reference evidence="2" key="5">
    <citation type="submission" date="2001-07" db="EMBL/GenBank/DDBJ databases">
        <authorList>
            <person name="Adachi J."/>
            <person name="Aizawa K."/>
            <person name="Akimura T."/>
            <person name="Arakawa T."/>
            <person name="Bono H."/>
            <person name="Carninci P."/>
            <person name="Fukuda S."/>
            <person name="Furuno M."/>
            <person name="Hanagaki T."/>
            <person name="Hara A."/>
            <person name="Hashizume W."/>
            <person name="Hayashida K."/>
            <person name="Hayatsu N."/>
            <person name="Hiramoto K."/>
            <person name="Hiraoka T."/>
            <person name="Hirozane T."/>
            <person name="Hori F."/>
            <person name="Imotani K."/>
            <person name="Ishii Y."/>
            <person name="Itoh M."/>
            <person name="Kagawa I."/>
            <person name="Kasukawa T."/>
            <person name="Katoh H."/>
            <person name="Kawai J."/>
            <person name="Kojima Y."/>
            <person name="Kondo S."/>
            <person name="Konno H."/>
            <person name="Kouda M."/>
            <person name="Koya S."/>
            <person name="Kurihara C."/>
            <person name="Matsuyama T."/>
            <person name="Miyazaki A."/>
            <person name="Murata M."/>
            <person name="Nakamura M."/>
            <person name="Nishi K."/>
            <person name="Nomura K."/>
            <person name="Numazaki R."/>
            <person name="Ohno M."/>
            <person name="Ohsato N."/>
            <person name="Okazaki Y."/>
            <person name="Saito R."/>
            <person name="Saitoh H."/>
            <person name="Sakai C."/>
            <person name="Sakai K."/>
            <person name="Sakazume N."/>
            <person name="Sano H."/>
            <person name="Sasaki D."/>
            <person name="Shibata K."/>
            <person name="Shinagawa A."/>
            <person name="Shiraki T."/>
            <person name="Sogabe Y."/>
            <person name="Tagami M."/>
            <person name="Tagawa A."/>
            <person name="Takahashi F."/>
            <person name="Takaku-Akahira S."/>
            <person name="Takeda Y."/>
            <person name="Tanaka T."/>
            <person name="Tomaru A."/>
            <person name="Toya T."/>
            <person name="Yasunishi A."/>
            <person name="Muramatsu M."/>
            <person name="Hayashizaki Y."/>
        </authorList>
    </citation>
    <scope>NUCLEOTIDE SEQUENCE</scope>
    <source>
        <strain evidence="2">C57BL/6J</strain>
        <tissue evidence="2">Cerebellum</tissue>
    </source>
</reference>
<reference evidence="2" key="7">
    <citation type="journal article" date="2005" name="Science">
        <title>The Transcriptional Landscape of the Mammalian Genome.</title>
        <authorList>
            <consortium name="The FANTOM Consortium"/>
            <consortium name="Riken Genome Exploration Research Group and Genome Science Group (Genome Network Project Core Group)"/>
        </authorList>
    </citation>
    <scope>NUCLEOTIDE SEQUENCE</scope>
    <source>
        <strain evidence="2">C57BL/6J</strain>
        <tissue evidence="2">Cerebellum</tissue>
    </source>
</reference>
<reference evidence="2" key="4">
    <citation type="journal article" date="2001" name="Nature">
        <title>Functional annotation of a full-length mouse cDNA collection.</title>
        <authorList>
            <consortium name="The RIKEN Genome Exploration Research Group Phase II Team and the FANTOM Consortium"/>
        </authorList>
    </citation>
    <scope>NUCLEOTIDE SEQUENCE</scope>
    <source>
        <strain evidence="2">C57BL/6J</strain>
        <tissue evidence="2">Cerebellum</tissue>
    </source>
</reference>
<dbReference type="EMBL" id="AK048734">
    <property type="protein sequence ID" value="BAE20665.1"/>
    <property type="molecule type" value="mRNA"/>
</dbReference>
<reference evidence="2" key="1">
    <citation type="journal article" date="1999" name="Methods Enzymol.">
        <title>High-efficiency full-length cDNA cloning.</title>
        <authorList>
            <person name="Carninci P."/>
            <person name="Hayashizaki Y."/>
        </authorList>
    </citation>
    <scope>NUCLEOTIDE SEQUENCE</scope>
    <source>
        <strain evidence="2">C57BL/6J</strain>
        <tissue evidence="2">Cerebellum</tissue>
    </source>
</reference>
<sequence>MPFPNQIPNHCSPTQILTPPPTRPIPLYPRTATGQPTGGIFWRKVRAEGHVVTVLDGARLWTERSLHPLPLKQKGLEEKTRRPSSLVYRGWLGTVSLPCRITDRL</sequence>
<proteinExistence type="evidence at transcript level"/>
<dbReference type="MGI" id="MGI:3641629">
    <property type="gene designation" value="Gm10677"/>
</dbReference>
<feature type="compositionally biased region" description="Polar residues" evidence="1">
    <location>
        <begin position="1"/>
        <end position="12"/>
    </location>
</feature>
<dbReference type="AGR" id="MGI:3641629"/>
<accession>Q3V352</accession>
<name>Q3V352_MOUSE</name>
<organism evidence="2">
    <name type="scientific">Mus musculus</name>
    <name type="common">Mouse</name>
    <dbReference type="NCBI Taxonomy" id="10090"/>
    <lineage>
        <taxon>Eukaryota</taxon>
        <taxon>Metazoa</taxon>
        <taxon>Chordata</taxon>
        <taxon>Craniata</taxon>
        <taxon>Vertebrata</taxon>
        <taxon>Euteleostomi</taxon>
        <taxon>Mammalia</taxon>
        <taxon>Eutheria</taxon>
        <taxon>Euarchontoglires</taxon>
        <taxon>Glires</taxon>
        <taxon>Rodentia</taxon>
        <taxon>Myomorpha</taxon>
        <taxon>Muroidea</taxon>
        <taxon>Muridae</taxon>
        <taxon>Murinae</taxon>
        <taxon>Mus</taxon>
        <taxon>Mus</taxon>
    </lineage>
</organism>
<reference evidence="2" key="6">
    <citation type="journal article" date="2002" name="Nature">
        <title>Analysis of the mouse transcriptome based on functional annotation of 60,770 full-length cDNAs.</title>
        <authorList>
            <consortium name="The FANTOM Consortium and the RIKEN Genome Exploration Research Group Phase I and II Team"/>
        </authorList>
    </citation>
    <scope>NUCLEOTIDE SEQUENCE</scope>
    <source>
        <strain evidence="2">C57BL/6J</strain>
        <tissue evidence="2">Cerebellum</tissue>
    </source>
</reference>
<evidence type="ECO:0000313" key="3">
    <source>
        <dbReference type="MGI" id="MGI:3641629"/>
    </source>
</evidence>
<feature type="region of interest" description="Disordered" evidence="1">
    <location>
        <begin position="1"/>
        <end position="30"/>
    </location>
</feature>
<reference evidence="2" key="2">
    <citation type="journal article" date="2000" name="Genome Res.">
        <title>Normalization and subtraction of cap-trapper-selected cDNAs to prepare full-length cDNA libraries for rapid discovery of new genes.</title>
        <authorList>
            <person name="Carninci P."/>
            <person name="Shibata Y."/>
            <person name="Hayatsu N."/>
            <person name="Sugahara Y."/>
            <person name="Shibata K."/>
            <person name="Itoh M."/>
            <person name="Konno H."/>
            <person name="Okazaki Y."/>
            <person name="Muramatsu M."/>
            <person name="Hayashizaki Y."/>
        </authorList>
    </citation>
    <scope>NUCLEOTIDE SEQUENCE</scope>
    <source>
        <strain evidence="2">C57BL/6J</strain>
        <tissue evidence="2">Cerebellum</tissue>
    </source>
</reference>
<evidence type="ECO:0000313" key="2">
    <source>
        <dbReference type="EMBL" id="BAE20665.1"/>
    </source>
</evidence>
<gene>
    <name evidence="3" type="primary">Gm10677</name>
</gene>
<reference evidence="2" key="8">
    <citation type="journal article" date="2005" name="Science">
        <title>Antisense Transcription in the Mammalian Transcriptome.</title>
        <authorList>
            <consortium name="RIKEN Genome Exploration Research Group and Genome Science Group (Genome Network Project Core Group) and the FANTOM Consortium"/>
        </authorList>
    </citation>
    <scope>NUCLEOTIDE SEQUENCE</scope>
    <source>
        <strain evidence="2">C57BL/6J</strain>
        <tissue evidence="2">Cerebellum</tissue>
    </source>
</reference>
<evidence type="ECO:0000256" key="1">
    <source>
        <dbReference type="SAM" id="MobiDB-lite"/>
    </source>
</evidence>
<feature type="compositionally biased region" description="Pro residues" evidence="1">
    <location>
        <begin position="18"/>
        <end position="27"/>
    </location>
</feature>